<dbReference type="VEuPathDB" id="FungiDB:AMAG_19359"/>
<evidence type="ECO:0000256" key="1">
    <source>
        <dbReference type="SAM" id="Phobius"/>
    </source>
</evidence>
<name>A0A0L0SUX9_ALLM3</name>
<keyword evidence="1" id="KW-0472">Membrane</keyword>
<dbReference type="EMBL" id="GG745349">
    <property type="protein sequence ID" value="KNE66190.1"/>
    <property type="molecule type" value="Genomic_DNA"/>
</dbReference>
<keyword evidence="1" id="KW-0812">Transmembrane</keyword>
<dbReference type="Proteomes" id="UP000054350">
    <property type="component" value="Unassembled WGS sequence"/>
</dbReference>
<sequence>MRACRVLSRVVSCDVAVCFPMLLSLMVFLLFGLWFIGCSFLFCFCWFWRRDFRGVLCGCGRAQWIPPDLSSLTESSAGEVPLLLVFYFSLCRSGLRADRT</sequence>
<gene>
    <name evidence="2" type="ORF">AMAG_19359</name>
</gene>
<evidence type="ECO:0000313" key="3">
    <source>
        <dbReference type="Proteomes" id="UP000054350"/>
    </source>
</evidence>
<dbReference type="AlphaFoldDB" id="A0A0L0SUX9"/>
<keyword evidence="1" id="KW-1133">Transmembrane helix</keyword>
<feature type="transmembrane region" description="Helical" evidence="1">
    <location>
        <begin position="25"/>
        <end position="48"/>
    </location>
</feature>
<evidence type="ECO:0000313" key="2">
    <source>
        <dbReference type="EMBL" id="KNE66190.1"/>
    </source>
</evidence>
<reference evidence="2 3" key="1">
    <citation type="submission" date="2009-11" db="EMBL/GenBank/DDBJ databases">
        <title>Annotation of Allomyces macrogynus ATCC 38327.</title>
        <authorList>
            <consortium name="The Broad Institute Genome Sequencing Platform"/>
            <person name="Russ C."/>
            <person name="Cuomo C."/>
            <person name="Burger G."/>
            <person name="Gray M.W."/>
            <person name="Holland P.W.H."/>
            <person name="King N."/>
            <person name="Lang F.B.F."/>
            <person name="Roger A.J."/>
            <person name="Ruiz-Trillo I."/>
            <person name="Young S.K."/>
            <person name="Zeng Q."/>
            <person name="Gargeya S."/>
            <person name="Fitzgerald M."/>
            <person name="Haas B."/>
            <person name="Abouelleil A."/>
            <person name="Alvarado L."/>
            <person name="Arachchi H.M."/>
            <person name="Berlin A."/>
            <person name="Chapman S.B."/>
            <person name="Gearin G."/>
            <person name="Goldberg J."/>
            <person name="Griggs A."/>
            <person name="Gujja S."/>
            <person name="Hansen M."/>
            <person name="Heiman D."/>
            <person name="Howarth C."/>
            <person name="Larimer J."/>
            <person name="Lui A."/>
            <person name="MacDonald P.J.P."/>
            <person name="McCowen C."/>
            <person name="Montmayeur A."/>
            <person name="Murphy C."/>
            <person name="Neiman D."/>
            <person name="Pearson M."/>
            <person name="Priest M."/>
            <person name="Roberts A."/>
            <person name="Saif S."/>
            <person name="Shea T."/>
            <person name="Sisk P."/>
            <person name="Stolte C."/>
            <person name="Sykes S."/>
            <person name="Wortman J."/>
            <person name="Nusbaum C."/>
            <person name="Birren B."/>
        </authorList>
    </citation>
    <scope>NUCLEOTIDE SEQUENCE [LARGE SCALE GENOMIC DNA]</scope>
    <source>
        <strain evidence="2 3">ATCC 38327</strain>
    </source>
</reference>
<organism evidence="2 3">
    <name type="scientific">Allomyces macrogynus (strain ATCC 38327)</name>
    <name type="common">Allomyces javanicus var. macrogynus</name>
    <dbReference type="NCBI Taxonomy" id="578462"/>
    <lineage>
        <taxon>Eukaryota</taxon>
        <taxon>Fungi</taxon>
        <taxon>Fungi incertae sedis</taxon>
        <taxon>Blastocladiomycota</taxon>
        <taxon>Blastocladiomycetes</taxon>
        <taxon>Blastocladiales</taxon>
        <taxon>Blastocladiaceae</taxon>
        <taxon>Allomyces</taxon>
    </lineage>
</organism>
<keyword evidence="3" id="KW-1185">Reference proteome</keyword>
<proteinExistence type="predicted"/>
<reference evidence="3" key="2">
    <citation type="submission" date="2009-11" db="EMBL/GenBank/DDBJ databases">
        <title>The Genome Sequence of Allomyces macrogynus strain ATCC 38327.</title>
        <authorList>
            <consortium name="The Broad Institute Genome Sequencing Platform"/>
            <person name="Russ C."/>
            <person name="Cuomo C."/>
            <person name="Shea T."/>
            <person name="Young S.K."/>
            <person name="Zeng Q."/>
            <person name="Koehrsen M."/>
            <person name="Haas B."/>
            <person name="Borodovsky M."/>
            <person name="Guigo R."/>
            <person name="Alvarado L."/>
            <person name="Berlin A."/>
            <person name="Borenstein D."/>
            <person name="Chen Z."/>
            <person name="Engels R."/>
            <person name="Freedman E."/>
            <person name="Gellesch M."/>
            <person name="Goldberg J."/>
            <person name="Griggs A."/>
            <person name="Gujja S."/>
            <person name="Heiman D."/>
            <person name="Hepburn T."/>
            <person name="Howarth C."/>
            <person name="Jen D."/>
            <person name="Larson L."/>
            <person name="Lewis B."/>
            <person name="Mehta T."/>
            <person name="Park D."/>
            <person name="Pearson M."/>
            <person name="Roberts A."/>
            <person name="Saif S."/>
            <person name="Shenoy N."/>
            <person name="Sisk P."/>
            <person name="Stolte C."/>
            <person name="Sykes S."/>
            <person name="Walk T."/>
            <person name="White J."/>
            <person name="Yandava C."/>
            <person name="Burger G."/>
            <person name="Gray M.W."/>
            <person name="Holland P.W.H."/>
            <person name="King N."/>
            <person name="Lang F.B.F."/>
            <person name="Roger A.J."/>
            <person name="Ruiz-Trillo I."/>
            <person name="Lander E."/>
            <person name="Nusbaum C."/>
        </authorList>
    </citation>
    <scope>NUCLEOTIDE SEQUENCE [LARGE SCALE GENOMIC DNA]</scope>
    <source>
        <strain evidence="3">ATCC 38327</strain>
    </source>
</reference>
<protein>
    <recommendedName>
        <fullName evidence="4">Transmembrane protein</fullName>
    </recommendedName>
</protein>
<accession>A0A0L0SUX9</accession>
<evidence type="ECO:0008006" key="4">
    <source>
        <dbReference type="Google" id="ProtNLM"/>
    </source>
</evidence>